<reference evidence="1 2" key="1">
    <citation type="submission" date="2016-10" db="EMBL/GenBank/DDBJ databases">
        <title>Flavobacterium gilvum sp. nov., isolated from stream water.</title>
        <authorList>
            <person name="Shin S.-K."/>
            <person name="Cho Y.-J."/>
            <person name="Yi H."/>
        </authorList>
    </citation>
    <scope>NUCLEOTIDE SEQUENCE [LARGE SCALE GENOMIC DNA]</scope>
    <source>
        <strain evidence="1 2">EM1308</strain>
    </source>
</reference>
<organism evidence="1 2">
    <name type="scientific">Flavobacterium gilvum</name>
    <dbReference type="NCBI Taxonomy" id="1492737"/>
    <lineage>
        <taxon>Bacteria</taxon>
        <taxon>Pseudomonadati</taxon>
        <taxon>Bacteroidota</taxon>
        <taxon>Flavobacteriia</taxon>
        <taxon>Flavobacteriales</taxon>
        <taxon>Flavobacteriaceae</taxon>
        <taxon>Flavobacterium</taxon>
    </lineage>
</organism>
<proteinExistence type="predicted"/>
<dbReference type="Proteomes" id="UP000175968">
    <property type="component" value="Chromosome"/>
</dbReference>
<dbReference type="RefSeq" id="WP_051877882.1">
    <property type="nucleotide sequence ID" value="NZ_CP017479.1"/>
</dbReference>
<name>A0AAC9I782_9FLAO</name>
<evidence type="ECO:0000313" key="1">
    <source>
        <dbReference type="EMBL" id="AOW11002.1"/>
    </source>
</evidence>
<dbReference type="AlphaFoldDB" id="A0AAC9I782"/>
<dbReference type="EMBL" id="CP017479">
    <property type="protein sequence ID" value="AOW11002.1"/>
    <property type="molecule type" value="Genomic_DNA"/>
</dbReference>
<accession>A0AAC9I782</accession>
<gene>
    <name evidence="1" type="ORF">EM308_16760</name>
</gene>
<dbReference type="KEGG" id="fgl:EM308_16760"/>
<evidence type="ECO:0000313" key="2">
    <source>
        <dbReference type="Proteomes" id="UP000175968"/>
    </source>
</evidence>
<keyword evidence="2" id="KW-1185">Reference proteome</keyword>
<sequence>MNIHLLRSPELKVETYRNVLHLLQQFRGPLNFIECEEEILQNGPNGEEIEWESKEDFEKLKKVRFFSEPQLCSIDDERLVNRIVFPHKEVLKTWEQLFAECDKYRNQKRISENDIVVLLTDIGNKPNWFGGISPSMKNYFVQTSNWQHYFGSSIDIRFPIAYEVIVWSMRYFMFSTNEAIMNNIHKTPKGCVMDFCQDKSQIILKMRTADVCDSCMNHFIERDVPKLYSRQFFEILEGIRGAMTFRGRSKLFHQPSRLEIKGYTKKIFFTDLGGLELRLNPKEKALFLLFLKYNDGISLNELQDYKEELKQLYANFCNQSNPATLQKAIDLLVNPLENDANIVLSRINKKIKEAVGETLLDFYCINGERGEKKLIKLERELVNHKS</sequence>
<protein>
    <submittedName>
        <fullName evidence="1">Uncharacterized protein</fullName>
    </submittedName>
</protein>